<organism evidence="3 4">
    <name type="scientific">Thermoleptolyngbya sichuanensis A183</name>
    <dbReference type="NCBI Taxonomy" id="2737172"/>
    <lineage>
        <taxon>Bacteria</taxon>
        <taxon>Bacillati</taxon>
        <taxon>Cyanobacteriota</taxon>
        <taxon>Cyanophyceae</taxon>
        <taxon>Oculatellales</taxon>
        <taxon>Oculatellaceae</taxon>
        <taxon>Thermoleptolyngbya</taxon>
        <taxon>Thermoleptolyngbya sichuanensis</taxon>
    </lineage>
</organism>
<dbReference type="AlphaFoldDB" id="A0A6M8BD01"/>
<proteinExistence type="predicted"/>
<dbReference type="InterPro" id="IPR007167">
    <property type="entry name" value="Fe-transptr_FeoA-like"/>
</dbReference>
<keyword evidence="4" id="KW-1185">Reference proteome</keyword>
<dbReference type="RefSeq" id="WP_172355810.1">
    <property type="nucleotide sequence ID" value="NZ_CP053661.1"/>
</dbReference>
<accession>A0A6M8BD01</accession>
<dbReference type="InterPro" id="IPR038157">
    <property type="entry name" value="FeoA_core_dom"/>
</dbReference>
<feature type="domain" description="Ferrous iron transporter FeoA-like" evidence="2">
    <location>
        <begin position="10"/>
        <end position="80"/>
    </location>
</feature>
<keyword evidence="1" id="KW-0408">Iron</keyword>
<name>A0A6M8BD01_9CYAN</name>
<dbReference type="Gene3D" id="2.30.30.90">
    <property type="match status" value="1"/>
</dbReference>
<protein>
    <submittedName>
        <fullName evidence="3">Ferrous iron transport protein A</fullName>
    </submittedName>
</protein>
<dbReference type="SMART" id="SM00899">
    <property type="entry name" value="FeoA"/>
    <property type="match status" value="1"/>
</dbReference>
<dbReference type="SUPFAM" id="SSF50037">
    <property type="entry name" value="C-terminal domain of transcriptional repressors"/>
    <property type="match status" value="1"/>
</dbReference>
<dbReference type="EMBL" id="CP053661">
    <property type="protein sequence ID" value="QKD82737.1"/>
    <property type="molecule type" value="Genomic_DNA"/>
</dbReference>
<dbReference type="GO" id="GO:0046914">
    <property type="term" value="F:transition metal ion binding"/>
    <property type="evidence" value="ECO:0007669"/>
    <property type="project" value="InterPro"/>
</dbReference>
<gene>
    <name evidence="3" type="ORF">HPC62_11595</name>
</gene>
<evidence type="ECO:0000313" key="3">
    <source>
        <dbReference type="EMBL" id="QKD82737.1"/>
    </source>
</evidence>
<dbReference type="KEGG" id="theu:HPC62_11595"/>
<evidence type="ECO:0000313" key="4">
    <source>
        <dbReference type="Proteomes" id="UP000505210"/>
    </source>
</evidence>
<evidence type="ECO:0000256" key="1">
    <source>
        <dbReference type="ARBA" id="ARBA00023004"/>
    </source>
</evidence>
<reference evidence="3 4" key="1">
    <citation type="submission" date="2020-05" db="EMBL/GenBank/DDBJ databases">
        <title>Complete genome sequence of of a novel Thermoleptolyngbya strain isolated from hot springs of Ganzi, Sichuan China.</title>
        <authorList>
            <person name="Tang J."/>
            <person name="Daroch M."/>
            <person name="Li L."/>
            <person name="Waleron K."/>
            <person name="Waleron M."/>
            <person name="Waleron M."/>
        </authorList>
    </citation>
    <scope>NUCLEOTIDE SEQUENCE [LARGE SCALE GENOMIC DNA]</scope>
    <source>
        <strain evidence="3 4">PKUAC-SCTA183</strain>
    </source>
</reference>
<dbReference type="InterPro" id="IPR008988">
    <property type="entry name" value="Transcriptional_repressor_C"/>
</dbReference>
<dbReference type="Pfam" id="PF04023">
    <property type="entry name" value="FeoA"/>
    <property type="match status" value="1"/>
</dbReference>
<dbReference type="Proteomes" id="UP000505210">
    <property type="component" value="Chromosome"/>
</dbReference>
<evidence type="ECO:0000259" key="2">
    <source>
        <dbReference type="SMART" id="SM00899"/>
    </source>
</evidence>
<sequence length="98" mass="10928">MFNRFTVAGAALQVLNVGDRGTIARFTETDSQILSHLQSLGLTQGKTIAVTQRHPNFMIRTEDGHLTLPPLLVSAIYVRLVGPQSDLEERNSRQNLER</sequence>